<protein>
    <submittedName>
        <fullName evidence="3">3-oxoacyl-[acyl-carrier protein] reductase</fullName>
        <ecNumber evidence="3">1.1.1.100</ecNumber>
    </submittedName>
</protein>
<accession>A0A0A8X1R1</accession>
<comment type="similarity">
    <text evidence="1">Belongs to the short-chain dehydrogenases/reductases (SDR) family.</text>
</comment>
<dbReference type="PANTHER" id="PTHR42760">
    <property type="entry name" value="SHORT-CHAIN DEHYDROGENASES/REDUCTASES FAMILY MEMBER"/>
    <property type="match status" value="1"/>
</dbReference>
<dbReference type="GO" id="GO:0004316">
    <property type="term" value="F:3-oxoacyl-[acyl-carrier-protein] reductase (NADPH) activity"/>
    <property type="evidence" value="ECO:0007669"/>
    <property type="project" value="UniProtKB-EC"/>
</dbReference>
<dbReference type="InterPro" id="IPR036291">
    <property type="entry name" value="NAD(P)-bd_dom_sf"/>
</dbReference>
<dbReference type="STRING" id="1321606.SAMD00020551_1352"/>
<evidence type="ECO:0000313" key="3">
    <source>
        <dbReference type="EMBL" id="GAM13214.1"/>
    </source>
</evidence>
<dbReference type="NCBIfam" id="NF005559">
    <property type="entry name" value="PRK07231.1"/>
    <property type="match status" value="1"/>
</dbReference>
<evidence type="ECO:0000256" key="2">
    <source>
        <dbReference type="ARBA" id="ARBA00023002"/>
    </source>
</evidence>
<dbReference type="PANTHER" id="PTHR42760:SF133">
    <property type="entry name" value="3-OXOACYL-[ACYL-CARRIER-PROTEIN] REDUCTASE"/>
    <property type="match status" value="1"/>
</dbReference>
<dbReference type="Proteomes" id="UP000031014">
    <property type="component" value="Unassembled WGS sequence"/>
</dbReference>
<dbReference type="CDD" id="cd05233">
    <property type="entry name" value="SDR_c"/>
    <property type="match status" value="1"/>
</dbReference>
<dbReference type="GO" id="GO:0008206">
    <property type="term" value="P:bile acid metabolic process"/>
    <property type="evidence" value="ECO:0007669"/>
    <property type="project" value="UniProtKB-ARBA"/>
</dbReference>
<dbReference type="Pfam" id="PF13561">
    <property type="entry name" value="adh_short_C2"/>
    <property type="match status" value="1"/>
</dbReference>
<gene>
    <name evidence="3" type="ORF">SAMD00020551_1352</name>
</gene>
<dbReference type="NCBIfam" id="NF009466">
    <property type="entry name" value="PRK12826.1-2"/>
    <property type="match status" value="1"/>
</dbReference>
<dbReference type="InterPro" id="IPR002347">
    <property type="entry name" value="SDR_fam"/>
</dbReference>
<evidence type="ECO:0000256" key="1">
    <source>
        <dbReference type="ARBA" id="ARBA00006484"/>
    </source>
</evidence>
<dbReference type="Gene3D" id="3.40.50.720">
    <property type="entry name" value="NAD(P)-binding Rossmann-like Domain"/>
    <property type="match status" value="1"/>
</dbReference>
<dbReference type="AlphaFoldDB" id="A0A0A8X1R1"/>
<name>A0A0A8X1R1_MESS1</name>
<comment type="caution">
    <text evidence="3">The sequence shown here is derived from an EMBL/GenBank/DDBJ whole genome shotgun (WGS) entry which is preliminary data.</text>
</comment>
<keyword evidence="2 3" id="KW-0560">Oxidoreductase</keyword>
<dbReference type="EC" id="1.1.1.100" evidence="3"/>
<reference evidence="3 4" key="1">
    <citation type="submission" date="2013-06" db="EMBL/GenBank/DDBJ databases">
        <title>Whole genome shotgun sequence of Bacillus selenatarsenatis SF-1.</title>
        <authorList>
            <person name="Kuroda M."/>
            <person name="Sei K."/>
            <person name="Yamashita M."/>
            <person name="Ike M."/>
        </authorList>
    </citation>
    <scope>NUCLEOTIDE SEQUENCE [LARGE SCALE GENOMIC DNA]</scope>
    <source>
        <strain evidence="3 4">SF-1</strain>
    </source>
</reference>
<sequence length="272" mass="29934">MIQSVNSLQSTFFTEKVVLVTGAAHGIGKGICEAFLRHGATVIGTDILDQELMEVKTELNEWLDMNEKSNRFDTYTCDITEVESVKLLVDYTIQKFNKIDVLVNNAGGVCGQIHQPVEEVSPEQWRKIFAVNLDAAFYTTKEVAPYMKKQNYGRIINISSGAGRSTSLTGIQAYASAKAGQIGFTRQMAQELGPYGITVNNVAPGFVISNPSTKKQWERMTMEEQANLVKSISVKRLGEPEDIAHPVLFFASDFASYVSGQTISADGGQQLF</sequence>
<dbReference type="PRINTS" id="PR00081">
    <property type="entry name" value="GDHRDH"/>
</dbReference>
<dbReference type="RefSeq" id="WP_232310394.1">
    <property type="nucleotide sequence ID" value="NZ_BASE01000028.1"/>
</dbReference>
<keyword evidence="4" id="KW-1185">Reference proteome</keyword>
<dbReference type="SUPFAM" id="SSF51735">
    <property type="entry name" value="NAD(P)-binding Rossmann-fold domains"/>
    <property type="match status" value="1"/>
</dbReference>
<organism evidence="3 4">
    <name type="scientific">Mesobacillus selenatarsenatis (strain DSM 18680 / JCM 14380 / FERM P-15431 / SF-1)</name>
    <dbReference type="NCBI Taxonomy" id="1321606"/>
    <lineage>
        <taxon>Bacteria</taxon>
        <taxon>Bacillati</taxon>
        <taxon>Bacillota</taxon>
        <taxon>Bacilli</taxon>
        <taxon>Bacillales</taxon>
        <taxon>Bacillaceae</taxon>
        <taxon>Mesobacillus</taxon>
    </lineage>
</organism>
<dbReference type="PRINTS" id="PR00080">
    <property type="entry name" value="SDRFAMILY"/>
</dbReference>
<dbReference type="FunFam" id="3.40.50.720:FF:000084">
    <property type="entry name" value="Short-chain dehydrogenase reductase"/>
    <property type="match status" value="1"/>
</dbReference>
<dbReference type="EMBL" id="BASE01000028">
    <property type="protein sequence ID" value="GAM13214.1"/>
    <property type="molecule type" value="Genomic_DNA"/>
</dbReference>
<evidence type="ECO:0000313" key="4">
    <source>
        <dbReference type="Proteomes" id="UP000031014"/>
    </source>
</evidence>
<proteinExistence type="inferred from homology"/>